<protein>
    <submittedName>
        <fullName evidence="1">Dihydroorotase</fullName>
    </submittedName>
</protein>
<dbReference type="SUPFAM" id="SSF51338">
    <property type="entry name" value="Composite domain of metallo-dependent hydrolases"/>
    <property type="match status" value="1"/>
</dbReference>
<evidence type="ECO:0000313" key="1">
    <source>
        <dbReference type="EMBL" id="ABS60328.1"/>
    </source>
</evidence>
<dbReference type="GO" id="GO:0005737">
    <property type="term" value="C:cytoplasm"/>
    <property type="evidence" value="ECO:0007669"/>
    <property type="project" value="TreeGrafter"/>
</dbReference>
<dbReference type="PANTHER" id="PTHR43668">
    <property type="entry name" value="ALLANTOINASE"/>
    <property type="match status" value="1"/>
</dbReference>
<dbReference type="AlphaFoldDB" id="A7HK95"/>
<keyword evidence="2" id="KW-1185">Reference proteome</keyword>
<dbReference type="RefSeq" id="WP_011993648.1">
    <property type="nucleotide sequence ID" value="NC_009718.1"/>
</dbReference>
<organism evidence="1 2">
    <name type="scientific">Fervidobacterium nodosum (strain ATCC 35602 / DSM 5306 / Rt17-B1)</name>
    <dbReference type="NCBI Taxonomy" id="381764"/>
    <lineage>
        <taxon>Bacteria</taxon>
        <taxon>Thermotogati</taxon>
        <taxon>Thermotogota</taxon>
        <taxon>Thermotogae</taxon>
        <taxon>Thermotogales</taxon>
        <taxon>Fervidobacteriaceae</taxon>
        <taxon>Fervidobacterium</taxon>
    </lineage>
</organism>
<reference evidence="1 2" key="1">
    <citation type="submission" date="2007-07" db="EMBL/GenBank/DDBJ databases">
        <title>Complete sequence of Fervidobacterium nodosum Rt17-B1.</title>
        <authorList>
            <consortium name="US DOE Joint Genome Institute"/>
            <person name="Copeland A."/>
            <person name="Lucas S."/>
            <person name="Lapidus A."/>
            <person name="Barry K."/>
            <person name="Glavina del Rio T."/>
            <person name="Dalin E."/>
            <person name="Tice H."/>
            <person name="Pitluck S."/>
            <person name="Saunders E."/>
            <person name="Brettin T."/>
            <person name="Bruce D."/>
            <person name="Detter J.C."/>
            <person name="Han C."/>
            <person name="Schmutz J."/>
            <person name="Larimer F."/>
            <person name="Land M."/>
            <person name="Hauser L."/>
            <person name="Kyrpides N."/>
            <person name="Mikhailova N."/>
            <person name="Nelson K."/>
            <person name="Gogarten J.P."/>
            <person name="Noll K."/>
            <person name="Richardson P."/>
        </authorList>
    </citation>
    <scope>NUCLEOTIDE SEQUENCE [LARGE SCALE GENOMIC DNA]</scope>
    <source>
        <strain evidence="2">ATCC 35602 / DSM 5306 / Rt17-B1</strain>
    </source>
</reference>
<dbReference type="InterPro" id="IPR011059">
    <property type="entry name" value="Metal-dep_hydrolase_composite"/>
</dbReference>
<dbReference type="OrthoDB" id="9765462at2"/>
<dbReference type="GO" id="GO:0006145">
    <property type="term" value="P:purine nucleobase catabolic process"/>
    <property type="evidence" value="ECO:0007669"/>
    <property type="project" value="TreeGrafter"/>
</dbReference>
<dbReference type="Gene3D" id="3.20.20.140">
    <property type="entry name" value="Metal-dependent hydrolases"/>
    <property type="match status" value="1"/>
</dbReference>
<dbReference type="NCBIfam" id="NF006840">
    <property type="entry name" value="PRK09357.2-1"/>
    <property type="match status" value="1"/>
</dbReference>
<dbReference type="HOGENOM" id="CLU_015572_1_2_0"/>
<dbReference type="PANTHER" id="PTHR43668:SF2">
    <property type="entry name" value="ALLANTOINASE"/>
    <property type="match status" value="1"/>
</dbReference>
<dbReference type="EMBL" id="CP000771">
    <property type="protein sequence ID" value="ABS60328.1"/>
    <property type="molecule type" value="Genomic_DNA"/>
</dbReference>
<proteinExistence type="predicted"/>
<dbReference type="eggNOG" id="COG0044">
    <property type="taxonomic scope" value="Bacteria"/>
</dbReference>
<name>A7HK95_FERNB</name>
<dbReference type="Proteomes" id="UP000002415">
    <property type="component" value="Chromosome"/>
</dbReference>
<sequence>MESLKVYNIYKGKIEDFELKDIELDFPENPATTNGLLLSPPFVDLHTHVRLIDGEDYDSLTKAAVVGGFLIVNLQPNTKPVIDSLDVLNEHIKLSEDKIVLYNYTVSLFGKVEDLYDANSQFGEKITGYSTDGIYYYSEDLVDGFKNKKPYLLFDHSQLHELSGDFYIGTNLPNSIRTYSNESIAIFRTVMTGIEFGFNKFHIQHVSTLQSIEVITYLKKYAQITCEVTPHHVFFTPDMISSPNQKINPPISKYRDELIKAVRSGIIDTFATDHAPHPEKPVRYEDAPYGSSHIEVAFSVYLTIFEDIELVLKNLTVKPLKILGKSYADFNMNFPSDAVLIDTKAEYIVDGNNFYSKGKNCAFNGYKVKGKVLGVRRNGRWVYWDGEFIE</sequence>
<evidence type="ECO:0000313" key="2">
    <source>
        <dbReference type="Proteomes" id="UP000002415"/>
    </source>
</evidence>
<dbReference type="InterPro" id="IPR032466">
    <property type="entry name" value="Metal_Hydrolase"/>
</dbReference>
<dbReference type="SUPFAM" id="SSF51556">
    <property type="entry name" value="Metallo-dependent hydrolases"/>
    <property type="match status" value="1"/>
</dbReference>
<dbReference type="InterPro" id="IPR050138">
    <property type="entry name" value="DHOase/Allantoinase_Hydrolase"/>
</dbReference>
<gene>
    <name evidence="1" type="ordered locus">Fnod_0463</name>
</gene>
<dbReference type="GO" id="GO:0004038">
    <property type="term" value="F:allantoinase activity"/>
    <property type="evidence" value="ECO:0007669"/>
    <property type="project" value="TreeGrafter"/>
</dbReference>
<reference evidence="1 2" key="2">
    <citation type="journal article" date="2009" name="Proc. Natl. Acad. Sci. U.S.A.">
        <title>On the chimeric nature, thermophilic origin, and phylogenetic placement of the Thermotogales.</title>
        <authorList>
            <person name="Zhaxybayeva O."/>
            <person name="Swithers K.S."/>
            <person name="Lapierre P."/>
            <person name="Fournier G.P."/>
            <person name="Bickhart D.M."/>
            <person name="DeBoy R.T."/>
            <person name="Nelson K.E."/>
            <person name="Nesbo C.L."/>
            <person name="Doolittle W.F."/>
            <person name="Gogarten J.P."/>
            <person name="Noll K.M."/>
        </authorList>
    </citation>
    <scope>NUCLEOTIDE SEQUENCE [LARGE SCALE GENOMIC DNA]</scope>
    <source>
        <strain evidence="2">ATCC 35602 / DSM 5306 / Rt17-B1</strain>
    </source>
</reference>
<dbReference type="STRING" id="381764.Fnod_0463"/>
<accession>A7HK95</accession>
<dbReference type="KEGG" id="fno:Fnod_0463"/>